<dbReference type="AlphaFoldDB" id="A0A1C7LU91"/>
<evidence type="ECO:0000313" key="1">
    <source>
        <dbReference type="EMBL" id="OBZ68385.1"/>
    </source>
</evidence>
<organism evidence="1 2">
    <name type="scientific">Grifola frondosa</name>
    <name type="common">Maitake</name>
    <name type="synonym">Polyporus frondosus</name>
    <dbReference type="NCBI Taxonomy" id="5627"/>
    <lineage>
        <taxon>Eukaryota</taxon>
        <taxon>Fungi</taxon>
        <taxon>Dikarya</taxon>
        <taxon>Basidiomycota</taxon>
        <taxon>Agaricomycotina</taxon>
        <taxon>Agaricomycetes</taxon>
        <taxon>Polyporales</taxon>
        <taxon>Grifolaceae</taxon>
        <taxon>Grifola</taxon>
    </lineage>
</organism>
<name>A0A1C7LU91_GRIFR</name>
<keyword evidence="2" id="KW-1185">Reference proteome</keyword>
<dbReference type="EMBL" id="LUGG01000020">
    <property type="protein sequence ID" value="OBZ68385.1"/>
    <property type="molecule type" value="Genomic_DNA"/>
</dbReference>
<protein>
    <submittedName>
        <fullName evidence="1">Uncharacterized protein</fullName>
    </submittedName>
</protein>
<evidence type="ECO:0000313" key="2">
    <source>
        <dbReference type="Proteomes" id="UP000092993"/>
    </source>
</evidence>
<accession>A0A1C7LU91</accession>
<sequence>MTQTRCVHAQIRNQWSLEATRQSLHRTSIAQYSNDIYKKKGSEAPLYALPVSENAMDEMGKERDALIPHCRNPAPCLHLWNGKAPKEQLLSLQG</sequence>
<gene>
    <name evidence="1" type="ORF">A0H81_11504</name>
</gene>
<comment type="caution">
    <text evidence="1">The sequence shown here is derived from an EMBL/GenBank/DDBJ whole genome shotgun (WGS) entry which is preliminary data.</text>
</comment>
<dbReference type="Proteomes" id="UP000092993">
    <property type="component" value="Unassembled WGS sequence"/>
</dbReference>
<reference evidence="1 2" key="1">
    <citation type="submission" date="2016-03" db="EMBL/GenBank/DDBJ databases">
        <title>Whole genome sequencing of Grifola frondosa 9006-11.</title>
        <authorList>
            <person name="Min B."/>
            <person name="Park H."/>
            <person name="Kim J.-G."/>
            <person name="Cho H."/>
            <person name="Oh Y.-L."/>
            <person name="Kong W.-S."/>
            <person name="Choi I.-G."/>
        </authorList>
    </citation>
    <scope>NUCLEOTIDE SEQUENCE [LARGE SCALE GENOMIC DNA]</scope>
    <source>
        <strain evidence="1 2">9006-11</strain>
    </source>
</reference>
<proteinExistence type="predicted"/>